<dbReference type="InterPro" id="IPR034457">
    <property type="entry name" value="Organic_radical-activating"/>
</dbReference>
<dbReference type="PROSITE" id="PS01087">
    <property type="entry name" value="RADICAL_ACTIVATING"/>
    <property type="match status" value="1"/>
</dbReference>
<dbReference type="InterPro" id="IPR013785">
    <property type="entry name" value="Aldolase_TIM"/>
</dbReference>
<dbReference type="GO" id="GO:0051539">
    <property type="term" value="F:4 iron, 4 sulfur cluster binding"/>
    <property type="evidence" value="ECO:0007669"/>
    <property type="project" value="UniProtKB-KW"/>
</dbReference>
<evidence type="ECO:0000256" key="10">
    <source>
        <dbReference type="ARBA" id="ARBA00023014"/>
    </source>
</evidence>
<keyword evidence="14" id="KW-1185">Reference proteome</keyword>
<dbReference type="PANTHER" id="PTHR30352">
    <property type="entry name" value="PYRUVATE FORMATE-LYASE-ACTIVATING ENZYME"/>
    <property type="match status" value="1"/>
</dbReference>
<dbReference type="NCBIfam" id="TIGR02491">
    <property type="entry name" value="NrdG"/>
    <property type="match status" value="1"/>
</dbReference>
<evidence type="ECO:0000256" key="12">
    <source>
        <dbReference type="PIRNR" id="PIRNR000368"/>
    </source>
</evidence>
<dbReference type="PIRSF" id="PIRSF000368">
    <property type="entry name" value="NrdG"/>
    <property type="match status" value="1"/>
</dbReference>
<dbReference type="InterPro" id="IPR007197">
    <property type="entry name" value="rSAM"/>
</dbReference>
<evidence type="ECO:0000256" key="6">
    <source>
        <dbReference type="ARBA" id="ARBA00022691"/>
    </source>
</evidence>
<dbReference type="PANTHER" id="PTHR30352:SF2">
    <property type="entry name" value="ANAEROBIC RIBONUCLEOSIDE-TRIPHOSPHATE REDUCTASE-ACTIVATING PROTEIN"/>
    <property type="match status" value="1"/>
</dbReference>
<evidence type="ECO:0000256" key="3">
    <source>
        <dbReference type="ARBA" id="ARBA00009777"/>
    </source>
</evidence>
<evidence type="ECO:0000256" key="2">
    <source>
        <dbReference type="ARBA" id="ARBA00003852"/>
    </source>
</evidence>
<dbReference type="SUPFAM" id="SSF102114">
    <property type="entry name" value="Radical SAM enzymes"/>
    <property type="match status" value="1"/>
</dbReference>
<evidence type="ECO:0000313" key="14">
    <source>
        <dbReference type="Proteomes" id="UP000526184"/>
    </source>
</evidence>
<dbReference type="GO" id="GO:0046872">
    <property type="term" value="F:metal ion binding"/>
    <property type="evidence" value="ECO:0007669"/>
    <property type="project" value="UniProtKB-KW"/>
</dbReference>
<evidence type="ECO:0000256" key="4">
    <source>
        <dbReference type="ARBA" id="ARBA00014281"/>
    </source>
</evidence>
<proteinExistence type="inferred from homology"/>
<sequence length="203" mass="23863">MRIATIKPTDIANGFGIRVSIFVSGCRHACPGCFNKEIWSFEEGKEFEQSILDDIFSKIDKEYISGVTFLGGEPLEPKNQEGISNLIKEIRKKFPQKTIWLYSGFTYEYIKYEMLPFFPHLKEILYNVDVLVDGRFEIDLLDLKLKFRGSKNQRIIDVKKTISNNEIVWLEEIDDKDKYVKLDKTIPKRMDKLIKIDRENMHK</sequence>
<keyword evidence="9" id="KW-0408">Iron</keyword>
<dbReference type="GO" id="GO:0043365">
    <property type="term" value="F:[formate-C-acetyltransferase]-activating enzyme activity"/>
    <property type="evidence" value="ECO:0007669"/>
    <property type="project" value="InterPro"/>
</dbReference>
<keyword evidence="8 12" id="KW-0560">Oxidoreductase</keyword>
<dbReference type="Pfam" id="PF13353">
    <property type="entry name" value="Fer4_12"/>
    <property type="match status" value="1"/>
</dbReference>
<evidence type="ECO:0000256" key="1">
    <source>
        <dbReference type="ARBA" id="ARBA00001966"/>
    </source>
</evidence>
<dbReference type="InterPro" id="IPR001989">
    <property type="entry name" value="Radical_activat_CS"/>
</dbReference>
<accession>A0A7Z0PFW8</accession>
<dbReference type="OrthoDB" id="9782387at2"/>
<comment type="caution">
    <text evidence="13">The sequence shown here is derived from an EMBL/GenBank/DDBJ whole genome shotgun (WGS) entry which is preliminary data.</text>
</comment>
<dbReference type="GO" id="GO:0004748">
    <property type="term" value="F:ribonucleoside-diphosphate reductase activity, thioredoxin disulfide as acceptor"/>
    <property type="evidence" value="ECO:0007669"/>
    <property type="project" value="TreeGrafter"/>
</dbReference>
<name>A0A7Z0PFW8_9FUSO</name>
<protein>
    <recommendedName>
        <fullName evidence="4 12">Anaerobic ribonucleoside-triphosphate reductase-activating protein</fullName>
        <ecNumber evidence="12">1.97.1.-</ecNumber>
    </recommendedName>
</protein>
<evidence type="ECO:0000313" key="13">
    <source>
        <dbReference type="EMBL" id="NYV28319.1"/>
    </source>
</evidence>
<evidence type="ECO:0000256" key="5">
    <source>
        <dbReference type="ARBA" id="ARBA00022485"/>
    </source>
</evidence>
<dbReference type="EC" id="1.97.1.-" evidence="12"/>
<keyword evidence="6" id="KW-0949">S-adenosyl-L-methionine</keyword>
<keyword evidence="5" id="KW-0004">4Fe-4S</keyword>
<evidence type="ECO:0000256" key="7">
    <source>
        <dbReference type="ARBA" id="ARBA00022723"/>
    </source>
</evidence>
<dbReference type="RefSeq" id="WP_067320067.1">
    <property type="nucleotide sequence ID" value="NZ_CBCRWS010000035.1"/>
</dbReference>
<dbReference type="InterPro" id="IPR012837">
    <property type="entry name" value="NrdG"/>
</dbReference>
<reference evidence="13 14" key="1">
    <citation type="submission" date="2020-05" db="EMBL/GenBank/DDBJ databases">
        <title>Streptobacillus felis strain LHL191014123.</title>
        <authorList>
            <person name="Fawzy A."/>
            <person name="Rau J."/>
            <person name="Risse K."/>
            <person name="Schauerte N."/>
            <person name="Geiger C."/>
            <person name="Blom J."/>
            <person name="Imirzalioglu C."/>
            <person name="Falgenhauer J."/>
            <person name="Bach A."/>
            <person name="Herden C."/>
            <person name="Eisenberg T."/>
        </authorList>
    </citation>
    <scope>NUCLEOTIDE SEQUENCE [LARGE SCALE GENOMIC DNA]</scope>
    <source>
        <strain evidence="13 14">LHL191014123</strain>
    </source>
</reference>
<evidence type="ECO:0000256" key="11">
    <source>
        <dbReference type="ARBA" id="ARBA00047365"/>
    </source>
</evidence>
<dbReference type="Gene3D" id="3.20.20.70">
    <property type="entry name" value="Aldolase class I"/>
    <property type="match status" value="1"/>
</dbReference>
<dbReference type="InterPro" id="IPR058240">
    <property type="entry name" value="rSAM_sf"/>
</dbReference>
<dbReference type="AlphaFoldDB" id="A0A7Z0PFW8"/>
<evidence type="ECO:0000256" key="9">
    <source>
        <dbReference type="ARBA" id="ARBA00023004"/>
    </source>
</evidence>
<dbReference type="SFLD" id="SFLDG01063">
    <property type="entry name" value="activating_enzymes__group_1"/>
    <property type="match status" value="1"/>
</dbReference>
<comment type="cofactor">
    <cofactor evidence="1">
        <name>[4Fe-4S] cluster</name>
        <dbReference type="ChEBI" id="CHEBI:49883"/>
    </cofactor>
</comment>
<comment type="similarity">
    <text evidence="3 12">Belongs to the organic radical-activating enzymes family.</text>
</comment>
<dbReference type="EMBL" id="JABMKT010000033">
    <property type="protein sequence ID" value="NYV28319.1"/>
    <property type="molecule type" value="Genomic_DNA"/>
</dbReference>
<evidence type="ECO:0000256" key="8">
    <source>
        <dbReference type="ARBA" id="ARBA00023002"/>
    </source>
</evidence>
<comment type="function">
    <text evidence="2 12">Activation of anaerobic ribonucleoside-triphosphate reductase under anaerobic conditions by generation of an organic free radical, using S-adenosylmethionine and reduced flavodoxin as cosubstrates to produce 5'-deoxy-adenosine.</text>
</comment>
<comment type="catalytic activity">
    <reaction evidence="11">
        <text>glycyl-[protein] + reduced [flavodoxin] + S-adenosyl-L-methionine = glycin-2-yl radical-[protein] + semiquinone [flavodoxin] + 5'-deoxyadenosine + L-methionine + H(+)</text>
        <dbReference type="Rhea" id="RHEA:61976"/>
        <dbReference type="Rhea" id="RHEA-COMP:10622"/>
        <dbReference type="Rhea" id="RHEA-COMP:14480"/>
        <dbReference type="Rhea" id="RHEA-COMP:15993"/>
        <dbReference type="Rhea" id="RHEA-COMP:15994"/>
        <dbReference type="ChEBI" id="CHEBI:15378"/>
        <dbReference type="ChEBI" id="CHEBI:17319"/>
        <dbReference type="ChEBI" id="CHEBI:29947"/>
        <dbReference type="ChEBI" id="CHEBI:32722"/>
        <dbReference type="ChEBI" id="CHEBI:57618"/>
        <dbReference type="ChEBI" id="CHEBI:57844"/>
        <dbReference type="ChEBI" id="CHEBI:59789"/>
        <dbReference type="ChEBI" id="CHEBI:140311"/>
    </reaction>
</comment>
<dbReference type="SFLD" id="SFLDG01066">
    <property type="entry name" value="organic_radical-activating_enz"/>
    <property type="match status" value="1"/>
</dbReference>
<dbReference type="Proteomes" id="UP000526184">
    <property type="component" value="Unassembled WGS sequence"/>
</dbReference>
<keyword evidence="7" id="KW-0479">Metal-binding</keyword>
<dbReference type="SFLD" id="SFLDS00029">
    <property type="entry name" value="Radical_SAM"/>
    <property type="match status" value="1"/>
</dbReference>
<dbReference type="CDD" id="cd01335">
    <property type="entry name" value="Radical_SAM"/>
    <property type="match status" value="1"/>
</dbReference>
<keyword evidence="10" id="KW-0411">Iron-sulfur</keyword>
<gene>
    <name evidence="13" type="primary">nrdG</name>
    <name evidence="13" type="ORF">HP397_05830</name>
</gene>
<dbReference type="SFLD" id="SFLDF00299">
    <property type="entry name" value="anaerobic_ribonucleoside-triph"/>
    <property type="match status" value="1"/>
</dbReference>
<organism evidence="13 14">
    <name type="scientific">Streptobacillus felis</name>
    <dbReference type="NCBI Taxonomy" id="1384509"/>
    <lineage>
        <taxon>Bacteria</taxon>
        <taxon>Fusobacteriati</taxon>
        <taxon>Fusobacteriota</taxon>
        <taxon>Fusobacteriia</taxon>
        <taxon>Fusobacteriales</taxon>
        <taxon>Leptotrichiaceae</taxon>
        <taxon>Streptobacillus</taxon>
    </lineage>
</organism>